<dbReference type="Proteomes" id="UP000703269">
    <property type="component" value="Unassembled WGS sequence"/>
</dbReference>
<feature type="transmembrane region" description="Helical" evidence="2">
    <location>
        <begin position="189"/>
        <end position="208"/>
    </location>
</feature>
<feature type="transmembrane region" description="Helical" evidence="2">
    <location>
        <begin position="54"/>
        <end position="72"/>
    </location>
</feature>
<dbReference type="Pfam" id="PF20151">
    <property type="entry name" value="DUF6533"/>
    <property type="match status" value="1"/>
</dbReference>
<name>A0A9P3LL53_9APHY</name>
<evidence type="ECO:0000256" key="1">
    <source>
        <dbReference type="SAM" id="MobiDB-lite"/>
    </source>
</evidence>
<dbReference type="EMBL" id="BPQB01000104">
    <property type="protein sequence ID" value="GJE99206.1"/>
    <property type="molecule type" value="Genomic_DNA"/>
</dbReference>
<dbReference type="OrthoDB" id="2802397at2759"/>
<feature type="domain" description="DUF6533" evidence="3">
    <location>
        <begin position="22"/>
        <end position="65"/>
    </location>
</feature>
<proteinExistence type="predicted"/>
<keyword evidence="2" id="KW-1133">Transmembrane helix</keyword>
<keyword evidence="5" id="KW-1185">Reference proteome</keyword>
<dbReference type="InterPro" id="IPR045340">
    <property type="entry name" value="DUF6533"/>
</dbReference>
<feature type="transmembrane region" description="Helical" evidence="2">
    <location>
        <begin position="92"/>
        <end position="111"/>
    </location>
</feature>
<evidence type="ECO:0000313" key="5">
    <source>
        <dbReference type="Proteomes" id="UP000703269"/>
    </source>
</evidence>
<evidence type="ECO:0000313" key="4">
    <source>
        <dbReference type="EMBL" id="GJE99206.1"/>
    </source>
</evidence>
<sequence>MSGVSPDEVHTLELLVASQYESCSILCLIAYEYTITFGREVQCIWARKLTATSLLLLLTRWTMVLSQIWVWIPFLSSRVTCVAYYVVRQLLFFFTYAQVALFSGLRVYALWSGSSLRYWFLFCILMLGFAPVWTNIFRWSRTAIIWEGAPFNTCSVPADLSHEVTNAYVSFVRVHLCYLLNGCNYRMVVFTRSCAIAVDVMVLVLTWIKTFQHWRQSRQVNHTTSVATLLLRDGTLYFLALLAMNVAQIITFSESNETWGNFVDIFLQNTPPILVQRFMLNLREFNKSERAEDNSDPEHFSRFSVSFRVPSDFLGTIGQPLEHSQVPELYGGTDESSTEWSGANIDTMASQPGPSSPCPSKLA</sequence>
<organism evidence="4 5">
    <name type="scientific">Phanerochaete sordida</name>
    <dbReference type="NCBI Taxonomy" id="48140"/>
    <lineage>
        <taxon>Eukaryota</taxon>
        <taxon>Fungi</taxon>
        <taxon>Dikarya</taxon>
        <taxon>Basidiomycota</taxon>
        <taxon>Agaricomycotina</taxon>
        <taxon>Agaricomycetes</taxon>
        <taxon>Polyporales</taxon>
        <taxon>Phanerochaetaceae</taxon>
        <taxon>Phanerochaete</taxon>
    </lineage>
</organism>
<protein>
    <recommendedName>
        <fullName evidence="3">DUF6533 domain-containing protein</fullName>
    </recommendedName>
</protein>
<keyword evidence="2" id="KW-0472">Membrane</keyword>
<gene>
    <name evidence="4" type="ORF">PsYK624_154550</name>
</gene>
<dbReference type="AlphaFoldDB" id="A0A9P3LL53"/>
<feature type="region of interest" description="Disordered" evidence="1">
    <location>
        <begin position="324"/>
        <end position="363"/>
    </location>
</feature>
<accession>A0A9P3LL53</accession>
<evidence type="ECO:0000259" key="3">
    <source>
        <dbReference type="Pfam" id="PF20151"/>
    </source>
</evidence>
<feature type="transmembrane region" description="Helical" evidence="2">
    <location>
        <begin position="118"/>
        <end position="136"/>
    </location>
</feature>
<comment type="caution">
    <text evidence="4">The sequence shown here is derived from an EMBL/GenBank/DDBJ whole genome shotgun (WGS) entry which is preliminary data.</text>
</comment>
<keyword evidence="2" id="KW-0812">Transmembrane</keyword>
<evidence type="ECO:0000256" key="2">
    <source>
        <dbReference type="SAM" id="Phobius"/>
    </source>
</evidence>
<reference evidence="4 5" key="1">
    <citation type="submission" date="2021-08" db="EMBL/GenBank/DDBJ databases">
        <title>Draft Genome Sequence of Phanerochaete sordida strain YK-624.</title>
        <authorList>
            <person name="Mori T."/>
            <person name="Dohra H."/>
            <person name="Suzuki T."/>
            <person name="Kawagishi H."/>
            <person name="Hirai H."/>
        </authorList>
    </citation>
    <scope>NUCLEOTIDE SEQUENCE [LARGE SCALE GENOMIC DNA]</scope>
    <source>
        <strain evidence="4 5">YK-624</strain>
    </source>
</reference>